<organism evidence="2 3">
    <name type="scientific">Pochonia chlamydosporia 170</name>
    <dbReference type="NCBI Taxonomy" id="1380566"/>
    <lineage>
        <taxon>Eukaryota</taxon>
        <taxon>Fungi</taxon>
        <taxon>Dikarya</taxon>
        <taxon>Ascomycota</taxon>
        <taxon>Pezizomycotina</taxon>
        <taxon>Sordariomycetes</taxon>
        <taxon>Hypocreomycetidae</taxon>
        <taxon>Hypocreales</taxon>
        <taxon>Clavicipitaceae</taxon>
        <taxon>Pochonia</taxon>
    </lineage>
</organism>
<comment type="caution">
    <text evidence="2">The sequence shown here is derived from an EMBL/GenBank/DDBJ whole genome shotgun (WGS) entry which is preliminary data.</text>
</comment>
<feature type="compositionally biased region" description="Basic and acidic residues" evidence="1">
    <location>
        <begin position="455"/>
        <end position="467"/>
    </location>
</feature>
<name>A0A179F0Z9_METCM</name>
<feature type="region of interest" description="Disordered" evidence="1">
    <location>
        <begin position="446"/>
        <end position="467"/>
    </location>
</feature>
<proteinExistence type="predicted"/>
<evidence type="ECO:0000256" key="1">
    <source>
        <dbReference type="SAM" id="MobiDB-lite"/>
    </source>
</evidence>
<evidence type="ECO:0000313" key="3">
    <source>
        <dbReference type="Proteomes" id="UP000078397"/>
    </source>
</evidence>
<dbReference type="InterPro" id="IPR053178">
    <property type="entry name" value="Osmoadaptation_assoc"/>
</dbReference>
<keyword evidence="3" id="KW-1185">Reference proteome</keyword>
<dbReference type="GeneID" id="28858636"/>
<protein>
    <submittedName>
        <fullName evidence="2">Transcription factor Cys6</fullName>
    </submittedName>
</protein>
<dbReference type="PANTHER" id="PTHR38111">
    <property type="entry name" value="ZN(2)-C6 FUNGAL-TYPE DOMAIN-CONTAINING PROTEIN-RELATED"/>
    <property type="match status" value="1"/>
</dbReference>
<gene>
    <name evidence="2" type="ORF">VFPPC_16889</name>
</gene>
<accession>A0A179F0Z9</accession>
<dbReference type="KEGG" id="pchm:VFPPC_16889"/>
<reference evidence="2 3" key="1">
    <citation type="journal article" date="2016" name="PLoS Pathog.">
        <title>Biosynthesis of antibiotic leucinostatins in bio-control fungus Purpureocillium lilacinum and their inhibition on phytophthora revealed by genome mining.</title>
        <authorList>
            <person name="Wang G."/>
            <person name="Liu Z."/>
            <person name="Lin R."/>
            <person name="Li E."/>
            <person name="Mao Z."/>
            <person name="Ling J."/>
            <person name="Yang Y."/>
            <person name="Yin W.B."/>
            <person name="Xie B."/>
        </authorList>
    </citation>
    <scope>NUCLEOTIDE SEQUENCE [LARGE SCALE GENOMIC DNA]</scope>
    <source>
        <strain evidence="2">170</strain>
    </source>
</reference>
<dbReference type="EMBL" id="LSBJ02000010">
    <property type="protein sequence ID" value="OAQ59145.1"/>
    <property type="molecule type" value="Genomic_DNA"/>
</dbReference>
<evidence type="ECO:0000313" key="2">
    <source>
        <dbReference type="EMBL" id="OAQ59145.1"/>
    </source>
</evidence>
<dbReference type="Proteomes" id="UP000078397">
    <property type="component" value="Unassembled WGS sequence"/>
</dbReference>
<dbReference type="PANTHER" id="PTHR38111:SF11">
    <property type="entry name" value="TRANSCRIPTION FACTOR DOMAIN-CONTAINING PROTEIN-RELATED"/>
    <property type="match status" value="1"/>
</dbReference>
<sequence length="478" mass="53729">MCDSSQPGQQCSRCRTRNIPCVGVGQQRFKFKVQSSSSSTSGRSSHRNQQEVSTLFVGGHGSPPPLGSPKRPLGNPNNRIAEKLVYLLESTHTGHSLQAFRPYLFDNLPRRLGYSAALDAALAAFTSLLETQQSSYEQLNPRSLQLYVSGIKVLQRSLANPTSRGEPNTLCAAHIISECYVWIAQDNSNARRHSEGLSSLMSSLVHEKPKDSFLRSVCFAITSNLVSLQDSIFNSDIQLSPWIQNLYDVHEPLPPSDDVQATSHLPRFSVPLLAMIPDLIRHPKENEARIQWVYNSILDRHLQMKVYFSANKDKLSQNTYHGMLCNGQYGAYIAIGITLNAILRVLNPNNILLATEQSIFCGDAIILAERAKEERPLAAHHVPQAIVSAWCVTGDSKTRERLRQLIEDYRNTYAMAKLLQHISYWQVAPTRLMEIPWFRLDCTKQNSQGAGDETSMDRRTDRRTEGTSREVQEFCCIL</sequence>
<dbReference type="AlphaFoldDB" id="A0A179F0Z9"/>
<dbReference type="OrthoDB" id="4314040at2759"/>
<dbReference type="RefSeq" id="XP_018137200.1">
    <property type="nucleotide sequence ID" value="XM_018294642.1"/>
</dbReference>
<dbReference type="STRING" id="1380566.A0A179F0Z9"/>
<feature type="region of interest" description="Disordered" evidence="1">
    <location>
        <begin position="55"/>
        <end position="75"/>
    </location>
</feature>